<feature type="non-terminal residue" evidence="1">
    <location>
        <position position="67"/>
    </location>
</feature>
<reference evidence="1 2" key="1">
    <citation type="journal article" date="2015" name="BMC Genomics">
        <title>Genome mining reveals unlocked bioactive potential of marine Gram-negative bacteria.</title>
        <authorList>
            <person name="Machado H."/>
            <person name="Sonnenschein E.C."/>
            <person name="Melchiorsen J."/>
            <person name="Gram L."/>
        </authorList>
    </citation>
    <scope>NUCLEOTIDE SEQUENCE [LARGE SCALE GENOMIC DNA]</scope>
    <source>
        <strain evidence="1 2">S2757</strain>
    </source>
</reference>
<evidence type="ECO:0008006" key="3">
    <source>
        <dbReference type="Google" id="ProtNLM"/>
    </source>
</evidence>
<name>A0A0F4N9X1_9VIBR</name>
<dbReference type="EMBL" id="JXXV01000066">
    <property type="protein sequence ID" value="KJY79885.1"/>
    <property type="molecule type" value="Genomic_DNA"/>
</dbReference>
<dbReference type="AlphaFoldDB" id="A0A0F4N9X1"/>
<dbReference type="Proteomes" id="UP000033673">
    <property type="component" value="Unassembled WGS sequence"/>
</dbReference>
<evidence type="ECO:0000313" key="1">
    <source>
        <dbReference type="EMBL" id="KJY79885.1"/>
    </source>
</evidence>
<gene>
    <name evidence="1" type="ORF">TW81_18755</name>
</gene>
<sequence>TPTFLSTASTDPDGGPAGQIGVLTIDDNGNWAYSVDNDNPYVQGLDDGDTITEIYQVATADGADTQT</sequence>
<evidence type="ECO:0000313" key="2">
    <source>
        <dbReference type="Proteomes" id="UP000033673"/>
    </source>
</evidence>
<accession>A0A0F4N9X1</accession>
<keyword evidence="2" id="KW-1185">Reference proteome</keyword>
<dbReference type="NCBIfam" id="TIGR01965">
    <property type="entry name" value="VCBS_repeat"/>
    <property type="match status" value="1"/>
</dbReference>
<protein>
    <recommendedName>
        <fullName evidence="3">RapA2 cadherin-like domain-containing protein</fullName>
    </recommendedName>
</protein>
<dbReference type="InterPro" id="IPR010221">
    <property type="entry name" value="VCBS_dom"/>
</dbReference>
<dbReference type="Gene3D" id="2.60.40.10">
    <property type="entry name" value="Immunoglobulins"/>
    <property type="match status" value="1"/>
</dbReference>
<feature type="non-terminal residue" evidence="1">
    <location>
        <position position="1"/>
    </location>
</feature>
<organism evidence="1 2">
    <name type="scientific">Vibrio galatheae</name>
    <dbReference type="NCBI Taxonomy" id="579748"/>
    <lineage>
        <taxon>Bacteria</taxon>
        <taxon>Pseudomonadati</taxon>
        <taxon>Pseudomonadota</taxon>
        <taxon>Gammaproteobacteria</taxon>
        <taxon>Vibrionales</taxon>
        <taxon>Vibrionaceae</taxon>
        <taxon>Vibrio</taxon>
    </lineage>
</organism>
<dbReference type="RefSeq" id="WP_045957256.1">
    <property type="nucleotide sequence ID" value="NZ_JXXV01000066.1"/>
</dbReference>
<comment type="caution">
    <text evidence="1">The sequence shown here is derived from an EMBL/GenBank/DDBJ whole genome shotgun (WGS) entry which is preliminary data.</text>
</comment>
<proteinExistence type="predicted"/>
<dbReference type="InterPro" id="IPR013783">
    <property type="entry name" value="Ig-like_fold"/>
</dbReference>